<dbReference type="EMBL" id="SNRX01000106">
    <property type="protein sequence ID" value="KAA6300280.1"/>
    <property type="molecule type" value="Genomic_DNA"/>
</dbReference>
<reference evidence="1 2" key="1">
    <citation type="submission" date="2019-03" db="EMBL/GenBank/DDBJ databases">
        <title>Single cell metagenomics reveals metabolic interactions within the superorganism composed of flagellate Streblomastix strix and complex community of Bacteroidetes bacteria on its surface.</title>
        <authorList>
            <person name="Treitli S.C."/>
            <person name="Kolisko M."/>
            <person name="Husnik F."/>
            <person name="Keeling P."/>
            <person name="Hampl V."/>
        </authorList>
    </citation>
    <scope>NUCLEOTIDE SEQUENCE [LARGE SCALE GENOMIC DNA]</scope>
    <source>
        <strain evidence="1">St1</strain>
    </source>
</reference>
<protein>
    <submittedName>
        <fullName evidence="1">Uncharacterized protein</fullName>
    </submittedName>
</protein>
<dbReference type="Proteomes" id="UP000324575">
    <property type="component" value="Unassembled WGS sequence"/>
</dbReference>
<organism evidence="1 2">
    <name type="scientific">Candidatus Ordinivivax streblomastigis</name>
    <dbReference type="NCBI Taxonomy" id="2540710"/>
    <lineage>
        <taxon>Bacteria</taxon>
        <taxon>Pseudomonadati</taxon>
        <taxon>Bacteroidota</taxon>
        <taxon>Bacteroidia</taxon>
        <taxon>Bacteroidales</taxon>
        <taxon>Candidatus Ordinivivax</taxon>
    </lineage>
</organism>
<accession>A0A5M8NU48</accession>
<name>A0A5M8NU48_9BACT</name>
<gene>
    <name evidence="1" type="ORF">EZS26_003581</name>
</gene>
<evidence type="ECO:0000313" key="1">
    <source>
        <dbReference type="EMBL" id="KAA6300280.1"/>
    </source>
</evidence>
<proteinExistence type="predicted"/>
<evidence type="ECO:0000313" key="2">
    <source>
        <dbReference type="Proteomes" id="UP000324575"/>
    </source>
</evidence>
<comment type="caution">
    <text evidence="1">The sequence shown here is derived from an EMBL/GenBank/DDBJ whole genome shotgun (WGS) entry which is preliminary data.</text>
</comment>
<sequence>MLYRIYDKSKFIITIRNPVLFRYEISSKESHTT</sequence>
<dbReference type="AlphaFoldDB" id="A0A5M8NU48"/>